<dbReference type="SUPFAM" id="SSF51430">
    <property type="entry name" value="NAD(P)-linked oxidoreductase"/>
    <property type="match status" value="1"/>
</dbReference>
<feature type="binding site" evidence="5">
    <location>
        <position position="119"/>
    </location>
    <ligand>
        <name>substrate</name>
    </ligand>
</feature>
<comment type="similarity">
    <text evidence="1">Belongs to the aldo/keto reductase family.</text>
</comment>
<comment type="caution">
    <text evidence="8">The sequence shown here is derived from an EMBL/GenBank/DDBJ whole genome shotgun (WGS) entry which is preliminary data.</text>
</comment>
<dbReference type="InterPro" id="IPR036812">
    <property type="entry name" value="NAD(P)_OxRdtase_dom_sf"/>
</dbReference>
<organism evidence="8 9">
    <name type="scientific">Plectosphaerella plurivora</name>
    <dbReference type="NCBI Taxonomy" id="936078"/>
    <lineage>
        <taxon>Eukaryota</taxon>
        <taxon>Fungi</taxon>
        <taxon>Dikarya</taxon>
        <taxon>Ascomycota</taxon>
        <taxon>Pezizomycotina</taxon>
        <taxon>Sordariomycetes</taxon>
        <taxon>Hypocreomycetidae</taxon>
        <taxon>Glomerellales</taxon>
        <taxon>Plectosphaerellaceae</taxon>
        <taxon>Plectosphaerella</taxon>
    </lineage>
</organism>
<feature type="domain" description="NADP-dependent oxidoreductase" evidence="7">
    <location>
        <begin position="25"/>
        <end position="316"/>
    </location>
</feature>
<keyword evidence="3" id="KW-0560">Oxidoreductase</keyword>
<evidence type="ECO:0000256" key="1">
    <source>
        <dbReference type="ARBA" id="ARBA00007905"/>
    </source>
</evidence>
<dbReference type="InterPro" id="IPR020471">
    <property type="entry name" value="AKR"/>
</dbReference>
<gene>
    <name evidence="8" type="ORF">F5X68DRAFT_274199</name>
</gene>
<dbReference type="GO" id="GO:0016616">
    <property type="term" value="F:oxidoreductase activity, acting on the CH-OH group of donors, NAD or NADP as acceptor"/>
    <property type="evidence" value="ECO:0007669"/>
    <property type="project" value="UniProtKB-ARBA"/>
</dbReference>
<feature type="site" description="Lowers pKa of active site Tyr" evidence="6">
    <location>
        <position position="86"/>
    </location>
</feature>
<evidence type="ECO:0000256" key="5">
    <source>
        <dbReference type="PIRSR" id="PIRSR000097-2"/>
    </source>
</evidence>
<protein>
    <submittedName>
        <fullName evidence="8">NAD(P)H-dependent D-xylose reductase</fullName>
    </submittedName>
</protein>
<dbReference type="EMBL" id="JAGSXJ010000005">
    <property type="protein sequence ID" value="KAH6691668.1"/>
    <property type="molecule type" value="Genomic_DNA"/>
</dbReference>
<dbReference type="Proteomes" id="UP000770015">
    <property type="component" value="Unassembled WGS sequence"/>
</dbReference>
<keyword evidence="2" id="KW-0521">NADP</keyword>
<dbReference type="InterPro" id="IPR023210">
    <property type="entry name" value="NADP_OxRdtase_dom"/>
</dbReference>
<evidence type="ECO:0000313" key="9">
    <source>
        <dbReference type="Proteomes" id="UP000770015"/>
    </source>
</evidence>
<keyword evidence="9" id="KW-1185">Reference proteome</keyword>
<dbReference type="PANTHER" id="PTHR43827:SF3">
    <property type="entry name" value="NADP-DEPENDENT OXIDOREDUCTASE DOMAIN-CONTAINING PROTEIN"/>
    <property type="match status" value="1"/>
</dbReference>
<reference evidence="8" key="1">
    <citation type="journal article" date="2021" name="Nat. Commun.">
        <title>Genetic determinants of endophytism in the Arabidopsis root mycobiome.</title>
        <authorList>
            <person name="Mesny F."/>
            <person name="Miyauchi S."/>
            <person name="Thiergart T."/>
            <person name="Pickel B."/>
            <person name="Atanasova L."/>
            <person name="Karlsson M."/>
            <person name="Huettel B."/>
            <person name="Barry K.W."/>
            <person name="Haridas S."/>
            <person name="Chen C."/>
            <person name="Bauer D."/>
            <person name="Andreopoulos W."/>
            <person name="Pangilinan J."/>
            <person name="LaButti K."/>
            <person name="Riley R."/>
            <person name="Lipzen A."/>
            <person name="Clum A."/>
            <person name="Drula E."/>
            <person name="Henrissat B."/>
            <person name="Kohler A."/>
            <person name="Grigoriev I.V."/>
            <person name="Martin F.M."/>
            <person name="Hacquard S."/>
        </authorList>
    </citation>
    <scope>NUCLEOTIDE SEQUENCE</scope>
    <source>
        <strain evidence="8">MPI-SDFR-AT-0117</strain>
    </source>
</reference>
<sequence length="336" mass="37626">MGLKLAASKIPKIKLASGHLMPQVGFGLWKVAPDQTADTVYNAIKTGYRAIDGAYGYTNSVEAGRGARRAIDEGLVRREDLFITSKLWNNYHQRQHAIDMARVEADAWGLGHLDLFLIHFPIAQRHVPLFENRFPSWFADKERTRPMPLAKVPISETWQALETLVTGPSNPQGFVNSIGVSNFHTQTLYDLLSYAKIHPSVLQVEHHPYLVQPQLISMAQENGIAVTAYSTFGPQSFLELDNKRALGVAPLLEVPVVKKLAEKHGRTPGQILLRWCTQRGIIVIPKSTKVERMVQNLDCCSFDLTQEDLDAISALDRGLRFNDPGYSHGSPYRIFT</sequence>
<dbReference type="PIRSF" id="PIRSF000097">
    <property type="entry name" value="AKR"/>
    <property type="match status" value="1"/>
</dbReference>
<evidence type="ECO:0000313" key="8">
    <source>
        <dbReference type="EMBL" id="KAH6691668.1"/>
    </source>
</evidence>
<evidence type="ECO:0000259" key="7">
    <source>
        <dbReference type="Pfam" id="PF00248"/>
    </source>
</evidence>
<accession>A0A9P9AAX5</accession>
<evidence type="ECO:0000256" key="4">
    <source>
        <dbReference type="PIRSR" id="PIRSR000097-1"/>
    </source>
</evidence>
<dbReference type="Pfam" id="PF00248">
    <property type="entry name" value="Aldo_ket_red"/>
    <property type="match status" value="1"/>
</dbReference>
<name>A0A9P9AAX5_9PEZI</name>
<evidence type="ECO:0000256" key="6">
    <source>
        <dbReference type="PIRSR" id="PIRSR000097-3"/>
    </source>
</evidence>
<feature type="active site" description="Proton donor" evidence="4">
    <location>
        <position position="57"/>
    </location>
</feature>
<evidence type="ECO:0000256" key="2">
    <source>
        <dbReference type="ARBA" id="ARBA00022857"/>
    </source>
</evidence>
<dbReference type="Gene3D" id="3.20.20.100">
    <property type="entry name" value="NADP-dependent oxidoreductase domain"/>
    <property type="match status" value="1"/>
</dbReference>
<dbReference type="OrthoDB" id="416253at2759"/>
<dbReference type="PRINTS" id="PR00069">
    <property type="entry name" value="ALDKETRDTASE"/>
</dbReference>
<evidence type="ECO:0000256" key="3">
    <source>
        <dbReference type="ARBA" id="ARBA00023002"/>
    </source>
</evidence>
<dbReference type="PANTHER" id="PTHR43827">
    <property type="entry name" value="2,5-DIKETO-D-GLUCONIC ACID REDUCTASE"/>
    <property type="match status" value="1"/>
</dbReference>
<proteinExistence type="inferred from homology"/>
<dbReference type="AlphaFoldDB" id="A0A9P9AAX5"/>